<dbReference type="STRING" id="1895771.BGO89_04520"/>
<organism evidence="2 3">
    <name type="scientific">Candidatus Kapaibacterium thiocyanatum</name>
    <dbReference type="NCBI Taxonomy" id="1895771"/>
    <lineage>
        <taxon>Bacteria</taxon>
        <taxon>Pseudomonadati</taxon>
        <taxon>Candidatus Kapaibacteriota</taxon>
        <taxon>Candidatus Kapaibacteriia</taxon>
        <taxon>Candidatus Kapaibacteriales</taxon>
        <taxon>Candidatus Kapaibacteriaceae</taxon>
        <taxon>Candidatus Kapaibacterium</taxon>
    </lineage>
</organism>
<name>A0A1M3L5K2_9BACT</name>
<dbReference type="Pfam" id="PF01593">
    <property type="entry name" value="Amino_oxidase"/>
    <property type="match status" value="1"/>
</dbReference>
<dbReference type="GO" id="GO:0016491">
    <property type="term" value="F:oxidoreductase activity"/>
    <property type="evidence" value="ECO:0007669"/>
    <property type="project" value="InterPro"/>
</dbReference>
<sequence length="438" mass="47025">MPDILIVGGGLAGIAAAAEAAREGWTVTLVEGHPYLGGRARSFMDRTTNEVIDNGQHAMMGCYHAMLGTLRILGTDHLIHRQPALKVAFADAAGRTDMLDASKAPGKFGVALGIWRLKHLPLRSRIAALWFAARMQYGGIRTDGMTCLDLLRAEGQPYDVIHRLWEPIILATLNAPMDKAAASLLLTVLRRAFFGDAENSCLYLPSAGLSAFVEPLEDLLTAGGGRVLTSTSVEACTTSDGRIADALLTTGEVIVVDRIVFAVPARSLHRITVDGNTFPLGSVPEPSPIVSVYLWYDQQWLEHDFVATLDTTIQWVFNRRLLTKADPNVVTSYPGHVAVTVSAGSELAGRSSEEIVTVCDQELRSLFPSARNAVLLHGVVLKERMATFLATPEVEPLRPSAALPWPNAALAGDWTATGLPATMEGACQSGVDAVRLLA</sequence>
<evidence type="ECO:0000259" key="1">
    <source>
        <dbReference type="Pfam" id="PF01593"/>
    </source>
</evidence>
<proteinExistence type="predicted"/>
<dbReference type="PANTHER" id="PTHR42923:SF47">
    <property type="entry name" value="BLR3003 PROTEIN"/>
    <property type="match status" value="1"/>
</dbReference>
<dbReference type="SUPFAM" id="SSF51905">
    <property type="entry name" value="FAD/NAD(P)-binding domain"/>
    <property type="match status" value="1"/>
</dbReference>
<dbReference type="AlphaFoldDB" id="A0A1M3L5K2"/>
<dbReference type="EMBL" id="MKVH01000003">
    <property type="protein sequence ID" value="OJX60833.1"/>
    <property type="molecule type" value="Genomic_DNA"/>
</dbReference>
<dbReference type="Proteomes" id="UP000184233">
    <property type="component" value="Unassembled WGS sequence"/>
</dbReference>
<dbReference type="InterPro" id="IPR002937">
    <property type="entry name" value="Amino_oxidase"/>
</dbReference>
<protein>
    <recommendedName>
        <fullName evidence="1">Amine oxidase domain-containing protein</fullName>
    </recommendedName>
</protein>
<dbReference type="InterPro" id="IPR050464">
    <property type="entry name" value="Zeta_carotene_desat/Oxidored"/>
</dbReference>
<dbReference type="InterPro" id="IPR036188">
    <property type="entry name" value="FAD/NAD-bd_sf"/>
</dbReference>
<dbReference type="PRINTS" id="PR00411">
    <property type="entry name" value="PNDRDTASEI"/>
</dbReference>
<gene>
    <name evidence="2" type="ORF">BGO89_04520</name>
</gene>
<evidence type="ECO:0000313" key="2">
    <source>
        <dbReference type="EMBL" id="OJX60833.1"/>
    </source>
</evidence>
<feature type="domain" description="Amine oxidase" evidence="1">
    <location>
        <begin position="11"/>
        <end position="436"/>
    </location>
</feature>
<dbReference type="Gene3D" id="3.50.50.60">
    <property type="entry name" value="FAD/NAD(P)-binding domain"/>
    <property type="match status" value="1"/>
</dbReference>
<dbReference type="InterPro" id="IPR017830">
    <property type="entry name" value="SQase_HpnE"/>
</dbReference>
<comment type="caution">
    <text evidence="2">The sequence shown here is derived from an EMBL/GenBank/DDBJ whole genome shotgun (WGS) entry which is preliminary data.</text>
</comment>
<reference evidence="2 3" key="1">
    <citation type="submission" date="2016-09" db="EMBL/GenBank/DDBJ databases">
        <title>Genome-resolved meta-omics ties microbial dynamics to process performance in biotechnology for thiocyanate degradation.</title>
        <authorList>
            <person name="Kantor R.S."/>
            <person name="Huddy R.J."/>
            <person name="Iyer R."/>
            <person name="Thomas B.C."/>
            <person name="Brown C.T."/>
            <person name="Anantharaman K."/>
            <person name="Tringe S."/>
            <person name="Hettich R.L."/>
            <person name="Harrison S.T."/>
            <person name="Banfield J.F."/>
        </authorList>
    </citation>
    <scope>NUCLEOTIDE SEQUENCE [LARGE SCALE GENOMIC DNA]</scope>
    <source>
        <strain evidence="2">59-99</strain>
    </source>
</reference>
<accession>A0A1M3L5K2</accession>
<dbReference type="PANTHER" id="PTHR42923">
    <property type="entry name" value="PROTOPORPHYRINOGEN OXIDASE"/>
    <property type="match status" value="1"/>
</dbReference>
<dbReference type="NCBIfam" id="TIGR03467">
    <property type="entry name" value="HpnE"/>
    <property type="match status" value="1"/>
</dbReference>
<evidence type="ECO:0000313" key="3">
    <source>
        <dbReference type="Proteomes" id="UP000184233"/>
    </source>
</evidence>